<protein>
    <submittedName>
        <fullName evidence="2">30S ribosomal protein S6</fullName>
    </submittedName>
</protein>
<keyword evidence="2" id="KW-0687">Ribonucleoprotein</keyword>
<keyword evidence="3" id="KW-1185">Reference proteome</keyword>
<evidence type="ECO:0000256" key="1">
    <source>
        <dbReference type="ARBA" id="ARBA00009512"/>
    </source>
</evidence>
<reference evidence="2 3" key="1">
    <citation type="submission" date="2011-02" db="EMBL/GenBank/DDBJ databases">
        <title>The Genome Sequence of Sphaeroforma arctica JP610.</title>
        <authorList>
            <consortium name="The Broad Institute Genome Sequencing Platform"/>
            <person name="Russ C."/>
            <person name="Cuomo C."/>
            <person name="Young S.K."/>
            <person name="Zeng Q."/>
            <person name="Gargeya S."/>
            <person name="Alvarado L."/>
            <person name="Berlin A."/>
            <person name="Chapman S.B."/>
            <person name="Chen Z."/>
            <person name="Freedman E."/>
            <person name="Gellesch M."/>
            <person name="Goldberg J."/>
            <person name="Griggs A."/>
            <person name="Gujja S."/>
            <person name="Heilman E."/>
            <person name="Heiman D."/>
            <person name="Howarth C."/>
            <person name="Mehta T."/>
            <person name="Neiman D."/>
            <person name="Pearson M."/>
            <person name="Roberts A."/>
            <person name="Saif S."/>
            <person name="Shea T."/>
            <person name="Shenoy N."/>
            <person name="Sisk P."/>
            <person name="Stolte C."/>
            <person name="Sykes S."/>
            <person name="White J."/>
            <person name="Yandava C."/>
            <person name="Burger G."/>
            <person name="Gray M.W."/>
            <person name="Holland P.W.H."/>
            <person name="King N."/>
            <person name="Lang F.B.F."/>
            <person name="Roger A.J."/>
            <person name="Ruiz-Trillo I."/>
            <person name="Haas B."/>
            <person name="Nusbaum C."/>
            <person name="Birren B."/>
        </authorList>
    </citation>
    <scope>NUCLEOTIDE SEQUENCE [LARGE SCALE GENOMIC DNA]</scope>
    <source>
        <strain evidence="2 3">JP610</strain>
    </source>
</reference>
<dbReference type="InterPro" id="IPR035980">
    <property type="entry name" value="Ribosomal_bS6_sf"/>
</dbReference>
<dbReference type="GO" id="GO:0006412">
    <property type="term" value="P:translation"/>
    <property type="evidence" value="ECO:0007669"/>
    <property type="project" value="InterPro"/>
</dbReference>
<sequence length="127" mass="14697">MPTYELALLARNNANVVGPLLLRTSKLIQNRGGVVIKVENFGQQELPHRARRHMEYFTHARRLGLQFTVGTEFIKSLQSALAANTDVIRYTFIKNSPVHKHEKKMFHRCKNLDRAKRMELLQKSKDA</sequence>
<accession>A0A0L0G9B3</accession>
<dbReference type="InterPro" id="IPR014717">
    <property type="entry name" value="Transl_elong_EF1B/ribsomal_bS6"/>
</dbReference>
<dbReference type="EMBL" id="KQ241700">
    <property type="protein sequence ID" value="KNC85481.1"/>
    <property type="molecule type" value="Genomic_DNA"/>
</dbReference>
<dbReference type="GeneID" id="25902855"/>
<dbReference type="PANTHER" id="PTHR21011">
    <property type="entry name" value="MITOCHONDRIAL 28S RIBOSOMAL PROTEIN S6"/>
    <property type="match status" value="1"/>
</dbReference>
<dbReference type="GO" id="GO:0070181">
    <property type="term" value="F:small ribosomal subunit rRNA binding"/>
    <property type="evidence" value="ECO:0007669"/>
    <property type="project" value="TreeGrafter"/>
</dbReference>
<dbReference type="Gene3D" id="3.30.70.60">
    <property type="match status" value="1"/>
</dbReference>
<dbReference type="SUPFAM" id="SSF54995">
    <property type="entry name" value="Ribosomal protein S6"/>
    <property type="match status" value="1"/>
</dbReference>
<dbReference type="InterPro" id="IPR000529">
    <property type="entry name" value="Ribosomal_bS6"/>
</dbReference>
<dbReference type="OrthoDB" id="10259681at2759"/>
<dbReference type="STRING" id="667725.A0A0L0G9B3"/>
<name>A0A0L0G9B3_9EUKA</name>
<dbReference type="Proteomes" id="UP000054560">
    <property type="component" value="Unassembled WGS sequence"/>
</dbReference>
<evidence type="ECO:0000313" key="2">
    <source>
        <dbReference type="EMBL" id="KNC85481.1"/>
    </source>
</evidence>
<gene>
    <name evidence="2" type="ORF">SARC_02351</name>
</gene>
<organism evidence="2 3">
    <name type="scientific">Sphaeroforma arctica JP610</name>
    <dbReference type="NCBI Taxonomy" id="667725"/>
    <lineage>
        <taxon>Eukaryota</taxon>
        <taxon>Ichthyosporea</taxon>
        <taxon>Ichthyophonida</taxon>
        <taxon>Sphaeroforma</taxon>
    </lineage>
</organism>
<dbReference type="RefSeq" id="XP_014159383.1">
    <property type="nucleotide sequence ID" value="XM_014303908.1"/>
</dbReference>
<proteinExistence type="inferred from homology"/>
<comment type="similarity">
    <text evidence="1">Belongs to the bacterial ribosomal protein bS6 family.</text>
</comment>
<keyword evidence="2" id="KW-0689">Ribosomal protein</keyword>
<dbReference type="CDD" id="cd15465">
    <property type="entry name" value="bS6_mito"/>
    <property type="match status" value="1"/>
</dbReference>
<dbReference type="PANTHER" id="PTHR21011:SF1">
    <property type="entry name" value="SMALL RIBOSOMAL SUBUNIT PROTEIN BS6M"/>
    <property type="match status" value="1"/>
</dbReference>
<dbReference type="GO" id="GO:0005763">
    <property type="term" value="C:mitochondrial small ribosomal subunit"/>
    <property type="evidence" value="ECO:0007669"/>
    <property type="project" value="TreeGrafter"/>
</dbReference>
<dbReference type="AlphaFoldDB" id="A0A0L0G9B3"/>
<evidence type="ECO:0000313" key="3">
    <source>
        <dbReference type="Proteomes" id="UP000054560"/>
    </source>
</evidence>
<dbReference type="Pfam" id="PF01250">
    <property type="entry name" value="Ribosomal_S6"/>
    <property type="match status" value="1"/>
</dbReference>
<dbReference type="GO" id="GO:0003735">
    <property type="term" value="F:structural constituent of ribosome"/>
    <property type="evidence" value="ECO:0007669"/>
    <property type="project" value="InterPro"/>
</dbReference>